<dbReference type="GO" id="GO:0043565">
    <property type="term" value="F:sequence-specific DNA binding"/>
    <property type="evidence" value="ECO:0007669"/>
    <property type="project" value="TreeGrafter"/>
</dbReference>
<dbReference type="GO" id="GO:0005634">
    <property type="term" value="C:nucleus"/>
    <property type="evidence" value="ECO:0007669"/>
    <property type="project" value="UniProtKB-SubCell"/>
</dbReference>
<evidence type="ECO:0000313" key="10">
    <source>
        <dbReference type="EMBL" id="KAA8898694.1"/>
    </source>
</evidence>
<feature type="compositionally biased region" description="Low complexity" evidence="8">
    <location>
        <begin position="191"/>
        <end position="203"/>
    </location>
</feature>
<gene>
    <name evidence="10" type="ORF">DIURU_004538</name>
</gene>
<evidence type="ECO:0000256" key="8">
    <source>
        <dbReference type="SAM" id="MobiDB-lite"/>
    </source>
</evidence>
<dbReference type="InterPro" id="IPR007219">
    <property type="entry name" value="XnlR_reg_dom"/>
</dbReference>
<dbReference type="PANTHER" id="PTHR47540:SF1">
    <property type="entry name" value="ACTIVATOR OF STRESS GENES 1-RELATED"/>
    <property type="match status" value="1"/>
</dbReference>
<keyword evidence="5" id="KW-0238">DNA-binding</keyword>
<organism evidence="10 11">
    <name type="scientific">Diutina rugosa</name>
    <name type="common">Yeast</name>
    <name type="synonym">Candida rugosa</name>
    <dbReference type="NCBI Taxonomy" id="5481"/>
    <lineage>
        <taxon>Eukaryota</taxon>
        <taxon>Fungi</taxon>
        <taxon>Dikarya</taxon>
        <taxon>Ascomycota</taxon>
        <taxon>Saccharomycotina</taxon>
        <taxon>Pichiomycetes</taxon>
        <taxon>Debaryomycetaceae</taxon>
        <taxon>Diutina</taxon>
    </lineage>
</organism>
<name>A0A642UGU7_DIURU</name>
<dbReference type="SMART" id="SM00066">
    <property type="entry name" value="GAL4"/>
    <property type="match status" value="1"/>
</dbReference>
<feature type="region of interest" description="Disordered" evidence="8">
    <location>
        <begin position="104"/>
        <end position="140"/>
    </location>
</feature>
<dbReference type="OrthoDB" id="3364175at2759"/>
<dbReference type="RefSeq" id="XP_034010619.1">
    <property type="nucleotide sequence ID" value="XM_034157422.1"/>
</dbReference>
<evidence type="ECO:0000256" key="2">
    <source>
        <dbReference type="ARBA" id="ARBA00022723"/>
    </source>
</evidence>
<evidence type="ECO:0000256" key="3">
    <source>
        <dbReference type="ARBA" id="ARBA00022833"/>
    </source>
</evidence>
<dbReference type="InterPro" id="IPR051711">
    <property type="entry name" value="Stress_Response_Reg"/>
</dbReference>
<evidence type="ECO:0000256" key="1">
    <source>
        <dbReference type="ARBA" id="ARBA00004123"/>
    </source>
</evidence>
<dbReference type="InterPro" id="IPR001138">
    <property type="entry name" value="Zn2Cys6_DnaBD"/>
</dbReference>
<dbReference type="Proteomes" id="UP000449547">
    <property type="component" value="Unassembled WGS sequence"/>
</dbReference>
<evidence type="ECO:0000256" key="7">
    <source>
        <dbReference type="ARBA" id="ARBA00023242"/>
    </source>
</evidence>
<evidence type="ECO:0000256" key="6">
    <source>
        <dbReference type="ARBA" id="ARBA00023163"/>
    </source>
</evidence>
<dbReference type="GO" id="GO:0000981">
    <property type="term" value="F:DNA-binding transcription factor activity, RNA polymerase II-specific"/>
    <property type="evidence" value="ECO:0007669"/>
    <property type="project" value="InterPro"/>
</dbReference>
<sequence>MEHHNMGAAPIGGSLPPAPLMNIPPNMSTLPNLSGHITSGPKKRVRRLPPDKRQKVSSACDRCRKAKHKCNGLQMCDRCTKKGLPCVYSMVDRRTLKGERVDRKRFKSEAEAVPPPAAATGIPAGVPPPPQPPAGVSPGTSAFIGAMGVSPLSAPTVPPSIPTLAHDPASVSSNGRSTDYSHGTSTSGGFPSPQHQSQSNSPQGDSPFSGVSNASTPASGNTSAPGQADQPSNKESIPKSLQPLLTFDEEDEVKAEDKEDLTITNQQGKCAIWLADSAGTYRYISETCPLSFLYDSRNIFCHFFGNSVYTDALKACPVLDKPYFNIEFKVPLPDRDDFKKYVEYFNINVNDIYYIFDDNYLVDELAESVYANPYHFTYEKITLYVVAGLGSLFMDFEQGKTESPKSADLFRTGVKLWQEYQDFDDFWLIRLNFLAHFYYSALCKKSTSWIYLNAAIRHAEALGLHRSFIAETYFSPLEVAHRNRVFRSLYIADRVLGSILGRPYAIADRDWDELPLIRARKVKAKSISESSQLELVRLMIIISQTVDNYYSGASIDLNRTRSLALELKHWALNLDERFEIKHLMKQPQLPEYSHVALIMHMFQLYAVMILARPFFIHELISELSGQESNKLACQFQEAAYKAALLTIDLIYYFNNVTQGANKFNETNVPTNVVFWAGLILGTQLLSKRMDSQLEQEISDGMKKSMQVLNRYGKTFKTAERYVEIMPYMAEHISLARTRPSKSQSSPSNSADLNWEFLDDLDFITDLNGDMSGLTEFQQGFVPSEFTTISPGHEGVSGPTDLPFNYPNYELLYGHKC</sequence>
<dbReference type="InterPro" id="IPR036864">
    <property type="entry name" value="Zn2-C6_fun-type_DNA-bd_sf"/>
</dbReference>
<feature type="compositionally biased region" description="Pro residues" evidence="8">
    <location>
        <begin position="125"/>
        <end position="135"/>
    </location>
</feature>
<evidence type="ECO:0000256" key="4">
    <source>
        <dbReference type="ARBA" id="ARBA00023015"/>
    </source>
</evidence>
<protein>
    <recommendedName>
        <fullName evidence="9">Zn(2)-C6 fungal-type domain-containing protein</fullName>
    </recommendedName>
</protein>
<keyword evidence="4" id="KW-0805">Transcription regulation</keyword>
<dbReference type="AlphaFoldDB" id="A0A642UGU7"/>
<evidence type="ECO:0000256" key="5">
    <source>
        <dbReference type="ARBA" id="ARBA00023125"/>
    </source>
</evidence>
<feature type="region of interest" description="Disordered" evidence="8">
    <location>
        <begin position="158"/>
        <end position="238"/>
    </location>
</feature>
<feature type="compositionally biased region" description="Polar residues" evidence="8">
    <location>
        <begin position="170"/>
        <end position="189"/>
    </location>
</feature>
<dbReference type="SMART" id="SM00906">
    <property type="entry name" value="Fungal_trans"/>
    <property type="match status" value="1"/>
</dbReference>
<keyword evidence="2" id="KW-0479">Metal-binding</keyword>
<comment type="subcellular location">
    <subcellularLocation>
        <location evidence="1">Nucleus</location>
    </subcellularLocation>
</comment>
<dbReference type="Pfam" id="PF04082">
    <property type="entry name" value="Fungal_trans"/>
    <property type="match status" value="1"/>
</dbReference>
<proteinExistence type="predicted"/>
<feature type="domain" description="Zn(2)-C6 fungal-type" evidence="9">
    <location>
        <begin position="59"/>
        <end position="88"/>
    </location>
</feature>
<dbReference type="SUPFAM" id="SSF57701">
    <property type="entry name" value="Zn2/Cys6 DNA-binding domain"/>
    <property type="match status" value="1"/>
</dbReference>
<dbReference type="PROSITE" id="PS50048">
    <property type="entry name" value="ZN2_CY6_FUNGAL_2"/>
    <property type="match status" value="1"/>
</dbReference>
<keyword evidence="6" id="KW-0804">Transcription</keyword>
<dbReference type="OMA" id="HYINTAF"/>
<dbReference type="Gene3D" id="4.10.240.10">
    <property type="entry name" value="Zn(2)-C6 fungal-type DNA-binding domain"/>
    <property type="match status" value="1"/>
</dbReference>
<dbReference type="Pfam" id="PF00172">
    <property type="entry name" value="Zn_clus"/>
    <property type="match status" value="1"/>
</dbReference>
<feature type="compositionally biased region" description="Polar residues" evidence="8">
    <location>
        <begin position="204"/>
        <end position="235"/>
    </location>
</feature>
<dbReference type="GO" id="GO:0008270">
    <property type="term" value="F:zinc ion binding"/>
    <property type="evidence" value="ECO:0007669"/>
    <property type="project" value="InterPro"/>
</dbReference>
<reference evidence="10 11" key="1">
    <citation type="submission" date="2019-07" db="EMBL/GenBank/DDBJ databases">
        <title>Genome assembly of two rare yeast pathogens: Diutina rugosa and Trichomonascus ciferrii.</title>
        <authorList>
            <person name="Mixao V."/>
            <person name="Saus E."/>
            <person name="Hansen A."/>
            <person name="Lass-Flor C."/>
            <person name="Gabaldon T."/>
        </authorList>
    </citation>
    <scope>NUCLEOTIDE SEQUENCE [LARGE SCALE GENOMIC DNA]</scope>
    <source>
        <strain evidence="10 11">CBS 613</strain>
    </source>
</reference>
<dbReference type="PANTHER" id="PTHR47540">
    <property type="entry name" value="THIAMINE REPRESSIBLE GENES REGULATORY PROTEIN THI5"/>
    <property type="match status" value="1"/>
</dbReference>
<keyword evidence="3" id="KW-0862">Zinc</keyword>
<dbReference type="GO" id="GO:0045944">
    <property type="term" value="P:positive regulation of transcription by RNA polymerase II"/>
    <property type="evidence" value="ECO:0007669"/>
    <property type="project" value="TreeGrafter"/>
</dbReference>
<comment type="caution">
    <text evidence="10">The sequence shown here is derived from an EMBL/GenBank/DDBJ whole genome shotgun (WGS) entry which is preliminary data.</text>
</comment>
<dbReference type="CDD" id="cd12148">
    <property type="entry name" value="fungal_TF_MHR"/>
    <property type="match status" value="1"/>
</dbReference>
<dbReference type="VEuPathDB" id="FungiDB:DIURU_004538"/>
<evidence type="ECO:0000313" key="11">
    <source>
        <dbReference type="Proteomes" id="UP000449547"/>
    </source>
</evidence>
<keyword evidence="11" id="KW-1185">Reference proteome</keyword>
<dbReference type="CDD" id="cd00067">
    <property type="entry name" value="GAL4"/>
    <property type="match status" value="1"/>
</dbReference>
<accession>A0A642UGU7</accession>
<dbReference type="EMBL" id="SWFT01000137">
    <property type="protein sequence ID" value="KAA8898694.1"/>
    <property type="molecule type" value="Genomic_DNA"/>
</dbReference>
<evidence type="ECO:0000259" key="9">
    <source>
        <dbReference type="PROSITE" id="PS50048"/>
    </source>
</evidence>
<dbReference type="PROSITE" id="PS00463">
    <property type="entry name" value="ZN2_CY6_FUNGAL_1"/>
    <property type="match status" value="1"/>
</dbReference>
<dbReference type="GO" id="GO:0006351">
    <property type="term" value="P:DNA-templated transcription"/>
    <property type="evidence" value="ECO:0007669"/>
    <property type="project" value="InterPro"/>
</dbReference>
<keyword evidence="7" id="KW-0539">Nucleus</keyword>
<dbReference type="GeneID" id="54783189"/>